<keyword evidence="5" id="KW-1185">Reference proteome</keyword>
<dbReference type="EMBL" id="JBHSMI010000015">
    <property type="protein sequence ID" value="MFC5402857.1"/>
    <property type="molecule type" value="Genomic_DNA"/>
</dbReference>
<reference evidence="5" key="1">
    <citation type="journal article" date="2019" name="Int. J. Syst. Evol. Microbiol.">
        <title>The Global Catalogue of Microorganisms (GCM) 10K type strain sequencing project: providing services to taxonomists for standard genome sequencing and annotation.</title>
        <authorList>
            <consortium name="The Broad Institute Genomics Platform"/>
            <consortium name="The Broad Institute Genome Sequencing Center for Infectious Disease"/>
            <person name="Wu L."/>
            <person name="Ma J."/>
        </authorList>
    </citation>
    <scope>NUCLEOTIDE SEQUENCE [LARGE SCALE GENOMIC DNA]</scope>
    <source>
        <strain evidence="5">CGMCC 1.18575</strain>
    </source>
</reference>
<comment type="caution">
    <text evidence="4">The sequence shown here is derived from an EMBL/GenBank/DDBJ whole genome shotgun (WGS) entry which is preliminary data.</text>
</comment>
<dbReference type="PANTHER" id="PTHR43861">
    <property type="entry name" value="TRANS-ACONITATE 2-METHYLTRANSFERASE-RELATED"/>
    <property type="match status" value="1"/>
</dbReference>
<protein>
    <submittedName>
        <fullName evidence="4">Class I SAM-dependent methyltransferase</fullName>
    </submittedName>
</protein>
<dbReference type="InterPro" id="IPR041698">
    <property type="entry name" value="Methyltransf_25"/>
</dbReference>
<gene>
    <name evidence="4" type="ORF">ACFPOF_08895</name>
</gene>
<dbReference type="GO" id="GO:0008168">
    <property type="term" value="F:methyltransferase activity"/>
    <property type="evidence" value="ECO:0007669"/>
    <property type="project" value="UniProtKB-KW"/>
</dbReference>
<organism evidence="4 5">
    <name type="scientific">Cohnella soli</name>
    <dbReference type="NCBI Taxonomy" id="425005"/>
    <lineage>
        <taxon>Bacteria</taxon>
        <taxon>Bacillati</taxon>
        <taxon>Bacillota</taxon>
        <taxon>Bacilli</taxon>
        <taxon>Bacillales</taxon>
        <taxon>Paenibacillaceae</taxon>
        <taxon>Cohnella</taxon>
    </lineage>
</organism>
<evidence type="ECO:0000259" key="3">
    <source>
        <dbReference type="Pfam" id="PF13649"/>
    </source>
</evidence>
<name>A0ABW0HRV4_9BACL</name>
<dbReference type="Proteomes" id="UP001596113">
    <property type="component" value="Unassembled WGS sequence"/>
</dbReference>
<evidence type="ECO:0000256" key="2">
    <source>
        <dbReference type="ARBA" id="ARBA00022679"/>
    </source>
</evidence>
<dbReference type="SUPFAM" id="SSF53335">
    <property type="entry name" value="S-adenosyl-L-methionine-dependent methyltransferases"/>
    <property type="match status" value="1"/>
</dbReference>
<keyword evidence="1 4" id="KW-0489">Methyltransferase</keyword>
<proteinExistence type="predicted"/>
<dbReference type="Gene3D" id="3.40.50.150">
    <property type="entry name" value="Vaccinia Virus protein VP39"/>
    <property type="match status" value="1"/>
</dbReference>
<sequence>MTNSYTDGTPSQKVHWEASGYDQSMGFVSRYGEDVVQWLNPLEGERIIDFGCGTGDLAAKIAESGAITYGVDISSEMVDRARAKYPHLQFECADGATWQSDYEYDAVFSNAALHWMRDAEGAIASMVSGLKKGGRFVAEFGGYGNVKQIVEAVRSVLTEEVREDAFVMPWFFPTIGQYGMMLEKHGMEVRHAILFDRPTPLENGEEGMKDWLRMFGEAMFPNANVQDAERWMNAAVSKLKQPEAALYADGRWIADYRRIRIFAVKC</sequence>
<dbReference type="InterPro" id="IPR029063">
    <property type="entry name" value="SAM-dependent_MTases_sf"/>
</dbReference>
<dbReference type="GO" id="GO:0032259">
    <property type="term" value="P:methylation"/>
    <property type="evidence" value="ECO:0007669"/>
    <property type="project" value="UniProtKB-KW"/>
</dbReference>
<dbReference type="PANTHER" id="PTHR43861:SF1">
    <property type="entry name" value="TRANS-ACONITATE 2-METHYLTRANSFERASE"/>
    <property type="match status" value="1"/>
</dbReference>
<accession>A0ABW0HRV4</accession>
<evidence type="ECO:0000256" key="1">
    <source>
        <dbReference type="ARBA" id="ARBA00022603"/>
    </source>
</evidence>
<dbReference type="RefSeq" id="WP_378131680.1">
    <property type="nucleotide sequence ID" value="NZ_JBHSMI010000015.1"/>
</dbReference>
<evidence type="ECO:0000313" key="4">
    <source>
        <dbReference type="EMBL" id="MFC5402857.1"/>
    </source>
</evidence>
<feature type="domain" description="Methyltransferase" evidence="3">
    <location>
        <begin position="47"/>
        <end position="134"/>
    </location>
</feature>
<evidence type="ECO:0000313" key="5">
    <source>
        <dbReference type="Proteomes" id="UP001596113"/>
    </source>
</evidence>
<dbReference type="CDD" id="cd02440">
    <property type="entry name" value="AdoMet_MTases"/>
    <property type="match status" value="1"/>
</dbReference>
<dbReference type="Pfam" id="PF13649">
    <property type="entry name" value="Methyltransf_25"/>
    <property type="match status" value="1"/>
</dbReference>
<keyword evidence="2" id="KW-0808">Transferase</keyword>